<feature type="signal peptide" evidence="1">
    <location>
        <begin position="1"/>
        <end position="24"/>
    </location>
</feature>
<dbReference type="Pfam" id="PF04972">
    <property type="entry name" value="BON"/>
    <property type="match status" value="1"/>
</dbReference>
<dbReference type="InterPro" id="IPR007055">
    <property type="entry name" value="BON_dom"/>
</dbReference>
<accession>A0ABX2BNG1</accession>
<feature type="chain" id="PRO_5045618353" evidence="1">
    <location>
        <begin position="25"/>
        <end position="122"/>
    </location>
</feature>
<protein>
    <submittedName>
        <fullName evidence="3">BON domain-containing protein</fullName>
    </submittedName>
</protein>
<evidence type="ECO:0000313" key="3">
    <source>
        <dbReference type="EMBL" id="NPT42194.1"/>
    </source>
</evidence>
<dbReference type="PANTHER" id="PTHR34606:SF15">
    <property type="entry name" value="BON DOMAIN-CONTAINING PROTEIN"/>
    <property type="match status" value="1"/>
</dbReference>
<dbReference type="InterPro" id="IPR051686">
    <property type="entry name" value="Lipoprotein_DolP"/>
</dbReference>
<dbReference type="EMBL" id="WOEY01000053">
    <property type="protein sequence ID" value="NPT42194.1"/>
    <property type="molecule type" value="Genomic_DNA"/>
</dbReference>
<organism evidence="3 4">
    <name type="scientific">Paraburkholderia solitsugae</name>
    <dbReference type="NCBI Taxonomy" id="2675748"/>
    <lineage>
        <taxon>Bacteria</taxon>
        <taxon>Pseudomonadati</taxon>
        <taxon>Pseudomonadota</taxon>
        <taxon>Betaproteobacteria</taxon>
        <taxon>Burkholderiales</taxon>
        <taxon>Burkholderiaceae</taxon>
        <taxon>Paraburkholderia</taxon>
    </lineage>
</organism>
<keyword evidence="4" id="KW-1185">Reference proteome</keyword>
<dbReference type="Gene3D" id="3.30.1340.30">
    <property type="match status" value="1"/>
</dbReference>
<comment type="caution">
    <text evidence="3">The sequence shown here is derived from an EMBL/GenBank/DDBJ whole genome shotgun (WGS) entry which is preliminary data.</text>
</comment>
<dbReference type="RefSeq" id="WP_172310696.1">
    <property type="nucleotide sequence ID" value="NZ_WOEY01000053.1"/>
</dbReference>
<evidence type="ECO:0000259" key="2">
    <source>
        <dbReference type="PROSITE" id="PS50914"/>
    </source>
</evidence>
<dbReference type="SMART" id="SM00749">
    <property type="entry name" value="BON"/>
    <property type="match status" value="1"/>
</dbReference>
<dbReference type="PROSITE" id="PS50914">
    <property type="entry name" value="BON"/>
    <property type="match status" value="1"/>
</dbReference>
<dbReference type="InterPro" id="IPR014004">
    <property type="entry name" value="Transpt-assoc_nodulatn_dom_bac"/>
</dbReference>
<keyword evidence="1" id="KW-0732">Signal</keyword>
<dbReference type="Proteomes" id="UP000652198">
    <property type="component" value="Unassembled WGS sequence"/>
</dbReference>
<evidence type="ECO:0000256" key="1">
    <source>
        <dbReference type="SAM" id="SignalP"/>
    </source>
</evidence>
<name>A0ABX2BNG1_9BURK</name>
<proteinExistence type="predicted"/>
<evidence type="ECO:0000313" key="4">
    <source>
        <dbReference type="Proteomes" id="UP000652198"/>
    </source>
</evidence>
<sequence length="122" mass="12698">MKVIRIFQALGFVLSLALASGAYAQSDSSAPSATVASAASGKANQTSIKKADRKLGSDVRRALSKTRDIEVENIFVRAHGGAVTLTGSVPDNAQIGRAEEVAKSVPGVISVTNKLSLQPQNY</sequence>
<gene>
    <name evidence="3" type="ORF">GNZ12_12890</name>
</gene>
<reference evidence="3 4" key="1">
    <citation type="submission" date="2019-11" db="EMBL/GenBank/DDBJ databases">
        <title>Metabolism of dissolved organic matter in forest soils.</title>
        <authorList>
            <person name="Cyle K.T."/>
            <person name="Wilhelm R.C."/>
            <person name="Martinez C.E."/>
        </authorList>
    </citation>
    <scope>NUCLEOTIDE SEQUENCE [LARGE SCALE GENOMIC DNA]</scope>
    <source>
        <strain evidence="3 4">1N</strain>
    </source>
</reference>
<dbReference type="PANTHER" id="PTHR34606">
    <property type="entry name" value="BON DOMAIN-CONTAINING PROTEIN"/>
    <property type="match status" value="1"/>
</dbReference>
<feature type="domain" description="BON" evidence="2">
    <location>
        <begin position="51"/>
        <end position="119"/>
    </location>
</feature>